<dbReference type="PANTHER" id="PTHR31126">
    <property type="entry name" value="TYROSINE-PROTEIN PHOSPHATASE"/>
    <property type="match status" value="1"/>
</dbReference>
<feature type="domain" description="Tyrosine-protein phosphatase" evidence="10">
    <location>
        <begin position="132"/>
        <end position="280"/>
    </location>
</feature>
<comment type="similarity">
    <text evidence="5">Belongs to the protein-tyrosine phosphatase family. Atypical dual-specificity phosphatase Siw14-like subfamily.</text>
</comment>
<feature type="region of interest" description="Disordered" evidence="8">
    <location>
        <begin position="70"/>
        <end position="131"/>
    </location>
</feature>
<dbReference type="InterPro" id="IPR029021">
    <property type="entry name" value="Prot-tyrosine_phosphatase-like"/>
</dbReference>
<evidence type="ECO:0000256" key="7">
    <source>
        <dbReference type="ARBA" id="ARBA00047927"/>
    </source>
</evidence>
<dbReference type="GO" id="GO:0016791">
    <property type="term" value="F:phosphatase activity"/>
    <property type="evidence" value="ECO:0007669"/>
    <property type="project" value="TreeGrafter"/>
</dbReference>
<protein>
    <recommendedName>
        <fullName evidence="2">diphosphoinositol-polyphosphate diphosphatase</fullName>
        <ecNumber evidence="2">3.6.1.52</ecNumber>
    </recommendedName>
</protein>
<comment type="subcellular location">
    <subcellularLocation>
        <location evidence="1">Cytoplasm</location>
    </subcellularLocation>
</comment>
<dbReference type="AlphaFoldDB" id="A0A9P7MED1"/>
<dbReference type="PROSITE" id="PS50054">
    <property type="entry name" value="TYR_PHOSPHATASE_DUAL"/>
    <property type="match status" value="1"/>
</dbReference>
<evidence type="ECO:0000256" key="6">
    <source>
        <dbReference type="ARBA" id="ARBA00047342"/>
    </source>
</evidence>
<keyword evidence="3" id="KW-0963">Cytoplasm</keyword>
<dbReference type="InterPro" id="IPR016130">
    <property type="entry name" value="Tyr_Pase_AS"/>
</dbReference>
<comment type="catalytic activity">
    <reaction evidence="7">
        <text>1,5-bis(diphospho)-1D-myo-inositol 2,3,4,6-tetrakisphosphate + H2O = 1-diphospho-1D-myo-inositol 2,3,4,5,6-pentakisphosphate + phosphate + 2 H(+)</text>
        <dbReference type="Rhea" id="RHEA:79699"/>
        <dbReference type="ChEBI" id="CHEBI:15377"/>
        <dbReference type="ChEBI" id="CHEBI:15378"/>
        <dbReference type="ChEBI" id="CHEBI:43474"/>
        <dbReference type="ChEBI" id="CHEBI:74946"/>
        <dbReference type="ChEBI" id="CHEBI:77983"/>
        <dbReference type="EC" id="3.6.1.52"/>
    </reaction>
    <physiologicalReaction direction="left-to-right" evidence="7">
        <dbReference type="Rhea" id="RHEA:79700"/>
    </physiologicalReaction>
</comment>
<dbReference type="PROSITE" id="PS00383">
    <property type="entry name" value="TYR_PHOSPHATASE_1"/>
    <property type="match status" value="1"/>
</dbReference>
<evidence type="ECO:0000256" key="5">
    <source>
        <dbReference type="ARBA" id="ARBA00044949"/>
    </source>
</evidence>
<dbReference type="SUPFAM" id="SSF52799">
    <property type="entry name" value="(Phosphotyrosine protein) phosphatases II"/>
    <property type="match status" value="1"/>
</dbReference>
<dbReference type="EC" id="3.6.1.52" evidence="2"/>
<evidence type="ECO:0000256" key="2">
    <source>
        <dbReference type="ARBA" id="ARBA00012527"/>
    </source>
</evidence>
<feature type="compositionally biased region" description="Low complexity" evidence="8">
    <location>
        <begin position="100"/>
        <end position="117"/>
    </location>
</feature>
<keyword evidence="9" id="KW-0812">Transmembrane</keyword>
<keyword evidence="9" id="KW-0472">Membrane</keyword>
<dbReference type="FunFam" id="3.90.190.10:FF:000035">
    <property type="entry name" value="Tyrosine phosphatase, putative"/>
    <property type="match status" value="1"/>
</dbReference>
<dbReference type="Pfam" id="PF03162">
    <property type="entry name" value="Y_phosphatase2"/>
    <property type="match status" value="1"/>
</dbReference>
<organism evidence="11 12">
    <name type="scientific">Claviceps pazoutovae</name>
    <dbReference type="NCBI Taxonomy" id="1649127"/>
    <lineage>
        <taxon>Eukaryota</taxon>
        <taxon>Fungi</taxon>
        <taxon>Dikarya</taxon>
        <taxon>Ascomycota</taxon>
        <taxon>Pezizomycotina</taxon>
        <taxon>Sordariomycetes</taxon>
        <taxon>Hypocreomycetidae</taxon>
        <taxon>Hypocreales</taxon>
        <taxon>Clavicipitaceae</taxon>
        <taxon>Claviceps</taxon>
    </lineage>
</organism>
<sequence length="334" mass="37240">MAIKRNPRAHSDETNCNHHHSQEGNQNQHQMASAYVSRRSSWNSLKDDLMHAVQDLEAGQMSGAAAFDSPVMSSAQHKTSNSSTEIPLTSTSGKAPAEKPSASTSSPPSPSSSSFSDSSRHPKPVSNKHPVNFGPVIHGVYRSSYPTPEDFPFLSSLKLKTIVTLVKKDHLDHKLLSFVNAHGINQVIFNMKGTKKEAIPLSTMRSILEVVLDPSHYPLLVHCNHGKHRTGCVVAAMRKLAGWQLRRVLDEYKNYATPKVRDCDVEYIHGFKCSPLQKLWNGHGHEYGHTRTAARFTPVQVRTFFRALLFSSFVMVLWLVSGSRMPRIDDVRVP</sequence>
<evidence type="ECO:0000256" key="4">
    <source>
        <dbReference type="ARBA" id="ARBA00022801"/>
    </source>
</evidence>
<comment type="caution">
    <text evidence="11">The sequence shown here is derived from an EMBL/GenBank/DDBJ whole genome shotgun (WGS) entry which is preliminary data.</text>
</comment>
<dbReference type="EMBL" id="SRPO01000105">
    <property type="protein sequence ID" value="KAG5940942.1"/>
    <property type="molecule type" value="Genomic_DNA"/>
</dbReference>
<evidence type="ECO:0000256" key="9">
    <source>
        <dbReference type="SAM" id="Phobius"/>
    </source>
</evidence>
<feature type="compositionally biased region" description="Polar residues" evidence="8">
    <location>
        <begin position="71"/>
        <end position="93"/>
    </location>
</feature>
<dbReference type="GO" id="GO:0052840">
    <property type="term" value="F:inositol diphosphate tetrakisphosphate diphosphatase activity"/>
    <property type="evidence" value="ECO:0007669"/>
    <property type="project" value="TreeGrafter"/>
</dbReference>
<dbReference type="PANTHER" id="PTHR31126:SF48">
    <property type="entry name" value="INOSITOL PHOSPHATASE SIW14"/>
    <property type="match status" value="1"/>
</dbReference>
<keyword evidence="4" id="KW-0378">Hydrolase</keyword>
<name>A0A9P7MED1_9HYPO</name>
<accession>A0A9P7MED1</accession>
<keyword evidence="12" id="KW-1185">Reference proteome</keyword>
<feature type="transmembrane region" description="Helical" evidence="9">
    <location>
        <begin position="303"/>
        <end position="320"/>
    </location>
</feature>
<evidence type="ECO:0000256" key="3">
    <source>
        <dbReference type="ARBA" id="ARBA00022490"/>
    </source>
</evidence>
<reference evidence="11 12" key="1">
    <citation type="journal article" date="2020" name="bioRxiv">
        <title>Whole genome comparisons of ergot fungi reveals the divergence and evolution of species within the genus Claviceps are the result of varying mechanisms driving genome evolution and host range expansion.</title>
        <authorList>
            <person name="Wyka S.A."/>
            <person name="Mondo S.J."/>
            <person name="Liu M."/>
            <person name="Dettman J."/>
            <person name="Nalam V."/>
            <person name="Broders K.D."/>
        </authorList>
    </citation>
    <scope>NUCLEOTIDE SEQUENCE [LARGE SCALE GENOMIC DNA]</scope>
    <source>
        <strain evidence="11 12">CCC 1485</strain>
    </source>
</reference>
<feature type="region of interest" description="Disordered" evidence="8">
    <location>
        <begin position="1"/>
        <end position="39"/>
    </location>
</feature>
<evidence type="ECO:0000256" key="1">
    <source>
        <dbReference type="ARBA" id="ARBA00004496"/>
    </source>
</evidence>
<proteinExistence type="inferred from homology"/>
<evidence type="ECO:0000313" key="12">
    <source>
        <dbReference type="Proteomes" id="UP000706124"/>
    </source>
</evidence>
<feature type="compositionally biased region" description="Basic and acidic residues" evidence="8">
    <location>
        <begin position="9"/>
        <end position="22"/>
    </location>
</feature>
<dbReference type="InterPro" id="IPR020422">
    <property type="entry name" value="TYR_PHOSPHATASE_DUAL_dom"/>
</dbReference>
<comment type="catalytic activity">
    <reaction evidence="6">
        <text>5-diphospho-1D-myo-inositol 1,2,3,4,6-pentakisphosphate + H2O = 1D-myo-inositol hexakisphosphate + phosphate + H(+)</text>
        <dbReference type="Rhea" id="RHEA:22384"/>
        <dbReference type="ChEBI" id="CHEBI:15377"/>
        <dbReference type="ChEBI" id="CHEBI:15378"/>
        <dbReference type="ChEBI" id="CHEBI:43474"/>
        <dbReference type="ChEBI" id="CHEBI:58130"/>
        <dbReference type="ChEBI" id="CHEBI:58628"/>
        <dbReference type="EC" id="3.6.1.52"/>
    </reaction>
    <physiologicalReaction direction="left-to-right" evidence="6">
        <dbReference type="Rhea" id="RHEA:22385"/>
    </physiologicalReaction>
</comment>
<dbReference type="OrthoDB" id="6375174at2759"/>
<evidence type="ECO:0000313" key="11">
    <source>
        <dbReference type="EMBL" id="KAG5940942.1"/>
    </source>
</evidence>
<dbReference type="InterPro" id="IPR004861">
    <property type="entry name" value="Siw14-like"/>
</dbReference>
<gene>
    <name evidence="11" type="ORF">E4U60_000239</name>
</gene>
<keyword evidence="9" id="KW-1133">Transmembrane helix</keyword>
<dbReference type="Gene3D" id="3.90.190.10">
    <property type="entry name" value="Protein tyrosine phosphatase superfamily"/>
    <property type="match status" value="1"/>
</dbReference>
<dbReference type="Proteomes" id="UP000706124">
    <property type="component" value="Unassembled WGS sequence"/>
</dbReference>
<evidence type="ECO:0000256" key="8">
    <source>
        <dbReference type="SAM" id="MobiDB-lite"/>
    </source>
</evidence>
<dbReference type="GO" id="GO:0005737">
    <property type="term" value="C:cytoplasm"/>
    <property type="evidence" value="ECO:0007669"/>
    <property type="project" value="UniProtKB-SubCell"/>
</dbReference>
<evidence type="ECO:0000259" key="10">
    <source>
        <dbReference type="PROSITE" id="PS50054"/>
    </source>
</evidence>